<evidence type="ECO:0000259" key="1">
    <source>
        <dbReference type="PROSITE" id="PS50943"/>
    </source>
</evidence>
<dbReference type="Gene3D" id="1.10.260.40">
    <property type="entry name" value="lambda repressor-like DNA-binding domains"/>
    <property type="match status" value="1"/>
</dbReference>
<sequence>MAHDDAWRQWERDTLTRLATAVRRTRERRGYSQAELASLVGISRGVLANLESAAGESPRVQEVPSVATVIRLALALGAPPLELIYPDLPDGPVEVWPGREVTSFQAVQWFSGEISANEIEPDSVPADSNERLRLSRERARVRELIAGMGDALFSASVRSDAEKRLRDTAVEAIAQVSRGIAELQSLLAQGGWMWGAGGHDVAAIEDSMRRAGMVVDDDGTTR</sequence>
<organism evidence="2 3">
    <name type="scientific">Nocardia thailandica</name>
    <dbReference type="NCBI Taxonomy" id="257275"/>
    <lineage>
        <taxon>Bacteria</taxon>
        <taxon>Bacillati</taxon>
        <taxon>Actinomycetota</taxon>
        <taxon>Actinomycetes</taxon>
        <taxon>Mycobacteriales</taxon>
        <taxon>Nocardiaceae</taxon>
        <taxon>Nocardia</taxon>
    </lineage>
</organism>
<dbReference type="SUPFAM" id="SSF47413">
    <property type="entry name" value="lambda repressor-like DNA-binding domains"/>
    <property type="match status" value="1"/>
</dbReference>
<reference evidence="2 3" key="1">
    <citation type="submission" date="2024-10" db="EMBL/GenBank/DDBJ databases">
        <title>The Natural Products Discovery Center: Release of the First 8490 Sequenced Strains for Exploring Actinobacteria Biosynthetic Diversity.</title>
        <authorList>
            <person name="Kalkreuter E."/>
            <person name="Kautsar S.A."/>
            <person name="Yang D."/>
            <person name="Bader C.D."/>
            <person name="Teijaro C.N."/>
            <person name="Fluegel L."/>
            <person name="Davis C.M."/>
            <person name="Simpson J.R."/>
            <person name="Lauterbach L."/>
            <person name="Steele A.D."/>
            <person name="Gui C."/>
            <person name="Meng S."/>
            <person name="Li G."/>
            <person name="Viehrig K."/>
            <person name="Ye F."/>
            <person name="Su P."/>
            <person name="Kiefer A.F."/>
            <person name="Nichols A."/>
            <person name="Cepeda A.J."/>
            <person name="Yan W."/>
            <person name="Fan B."/>
            <person name="Jiang Y."/>
            <person name="Adhikari A."/>
            <person name="Zheng C.-J."/>
            <person name="Schuster L."/>
            <person name="Cowan T.M."/>
            <person name="Smanski M.J."/>
            <person name="Chevrette M.G."/>
            <person name="De Carvalho L.P.S."/>
            <person name="Shen B."/>
        </authorList>
    </citation>
    <scope>NUCLEOTIDE SEQUENCE [LARGE SCALE GENOMIC DNA]</scope>
    <source>
        <strain evidence="2 3">NPDC004045</strain>
    </source>
</reference>
<comment type="caution">
    <text evidence="2">The sequence shown here is derived from an EMBL/GenBank/DDBJ whole genome shotgun (WGS) entry which is preliminary data.</text>
</comment>
<gene>
    <name evidence="2" type="ORF">ACFYTF_04635</name>
</gene>
<dbReference type="SMART" id="SM00530">
    <property type="entry name" value="HTH_XRE"/>
    <property type="match status" value="1"/>
</dbReference>
<proteinExistence type="predicted"/>
<keyword evidence="3" id="KW-1185">Reference proteome</keyword>
<evidence type="ECO:0000313" key="3">
    <source>
        <dbReference type="Proteomes" id="UP001601444"/>
    </source>
</evidence>
<dbReference type="EMBL" id="JBIAMX010000002">
    <property type="protein sequence ID" value="MFF0542103.1"/>
    <property type="molecule type" value="Genomic_DNA"/>
</dbReference>
<protein>
    <submittedName>
        <fullName evidence="2">Helix-turn-helix transcriptional regulator</fullName>
    </submittedName>
</protein>
<dbReference type="RefSeq" id="WP_387699114.1">
    <property type="nucleotide sequence ID" value="NZ_JBIAMX010000002.1"/>
</dbReference>
<accession>A0ABW6PIC7</accession>
<feature type="domain" description="HTH cro/C1-type" evidence="1">
    <location>
        <begin position="22"/>
        <end position="83"/>
    </location>
</feature>
<dbReference type="PROSITE" id="PS50943">
    <property type="entry name" value="HTH_CROC1"/>
    <property type="match status" value="1"/>
</dbReference>
<evidence type="ECO:0000313" key="2">
    <source>
        <dbReference type="EMBL" id="MFF0542103.1"/>
    </source>
</evidence>
<dbReference type="InterPro" id="IPR001387">
    <property type="entry name" value="Cro/C1-type_HTH"/>
</dbReference>
<name>A0ABW6PIC7_9NOCA</name>
<dbReference type="CDD" id="cd00093">
    <property type="entry name" value="HTH_XRE"/>
    <property type="match status" value="1"/>
</dbReference>
<dbReference type="InterPro" id="IPR010982">
    <property type="entry name" value="Lambda_DNA-bd_dom_sf"/>
</dbReference>
<dbReference type="Pfam" id="PF13560">
    <property type="entry name" value="HTH_31"/>
    <property type="match status" value="1"/>
</dbReference>
<dbReference type="Proteomes" id="UP001601444">
    <property type="component" value="Unassembled WGS sequence"/>
</dbReference>